<evidence type="ECO:0000313" key="2">
    <source>
        <dbReference type="EMBL" id="RMQ26953.1"/>
    </source>
</evidence>
<evidence type="ECO:0000313" key="1">
    <source>
        <dbReference type="EMBL" id="RMP18321.1"/>
    </source>
</evidence>
<dbReference type="AlphaFoldDB" id="A0A3M4BGP0"/>
<dbReference type="CDD" id="cd00093">
    <property type="entry name" value="HTH_XRE"/>
    <property type="match status" value="1"/>
</dbReference>
<evidence type="ECO:0000313" key="3">
    <source>
        <dbReference type="Proteomes" id="UP000267908"/>
    </source>
</evidence>
<evidence type="ECO:0008006" key="5">
    <source>
        <dbReference type="Google" id="ProtNLM"/>
    </source>
</evidence>
<dbReference type="RefSeq" id="WP_147465948.1">
    <property type="nucleotide sequence ID" value="NZ_RBQG01000029.1"/>
</dbReference>
<dbReference type="EMBL" id="RBRA01000071">
    <property type="protein sequence ID" value="RMQ26953.1"/>
    <property type="molecule type" value="Genomic_DNA"/>
</dbReference>
<dbReference type="Proteomes" id="UP000269044">
    <property type="component" value="Unassembled WGS sequence"/>
</dbReference>
<dbReference type="GO" id="GO:0003677">
    <property type="term" value="F:DNA binding"/>
    <property type="evidence" value="ECO:0007669"/>
    <property type="project" value="InterPro"/>
</dbReference>
<dbReference type="Proteomes" id="UP000267908">
    <property type="component" value="Unassembled WGS sequence"/>
</dbReference>
<dbReference type="InterPro" id="IPR001387">
    <property type="entry name" value="Cro/C1-type_HTH"/>
</dbReference>
<protein>
    <recommendedName>
        <fullName evidence="5">HTH cro/C1-type domain-containing protein</fullName>
    </recommendedName>
</protein>
<comment type="caution">
    <text evidence="1">The sequence shown here is derived from an EMBL/GenBank/DDBJ whole genome shotgun (WGS) entry which is preliminary data.</text>
</comment>
<evidence type="ECO:0000313" key="4">
    <source>
        <dbReference type="Proteomes" id="UP000269044"/>
    </source>
</evidence>
<organism evidence="1 3">
    <name type="scientific">Pseudomonas syringae pv. delphinii</name>
    <dbReference type="NCBI Taxonomy" id="192088"/>
    <lineage>
        <taxon>Bacteria</taxon>
        <taxon>Pseudomonadati</taxon>
        <taxon>Pseudomonadota</taxon>
        <taxon>Gammaproteobacteria</taxon>
        <taxon>Pseudomonadales</taxon>
        <taxon>Pseudomonadaceae</taxon>
        <taxon>Pseudomonas</taxon>
    </lineage>
</organism>
<proteinExistence type="predicted"/>
<name>A0A3M4BGP0_9PSED</name>
<sequence>METKGSYGEQVSIRPECLCARKDWAEPNADEVRAALKMANWSGEELSRRIGVDSRTVRRWTLGEKPINYASWCVLCAQAGLGQIWMFSPL</sequence>
<reference evidence="3 4" key="1">
    <citation type="submission" date="2018-08" db="EMBL/GenBank/DDBJ databases">
        <title>Recombination of ecologically and evolutionarily significant loci maintains genetic cohesion in the Pseudomonas syringae species complex.</title>
        <authorList>
            <person name="Dillon M."/>
            <person name="Thakur S."/>
            <person name="Almeida R.N.D."/>
            <person name="Weir B.S."/>
            <person name="Guttman D.S."/>
        </authorList>
    </citation>
    <scope>NUCLEOTIDE SEQUENCE [LARGE SCALE GENOMIC DNA]</scope>
    <source>
        <strain evidence="2 4">ICMP 13052</strain>
        <strain evidence="1 3">ICMP 4330</strain>
    </source>
</reference>
<dbReference type="EMBL" id="RBQG01000029">
    <property type="protein sequence ID" value="RMP18321.1"/>
    <property type="molecule type" value="Genomic_DNA"/>
</dbReference>
<accession>A0A3M4BGP0</accession>
<dbReference type="SUPFAM" id="SSF47413">
    <property type="entry name" value="lambda repressor-like DNA-binding domains"/>
    <property type="match status" value="1"/>
</dbReference>
<dbReference type="Gene3D" id="1.10.260.40">
    <property type="entry name" value="lambda repressor-like DNA-binding domains"/>
    <property type="match status" value="1"/>
</dbReference>
<gene>
    <name evidence="2" type="ORF">ALQ08_200022</name>
    <name evidence="1" type="ORF">ALQ28_200025</name>
</gene>
<dbReference type="InterPro" id="IPR010982">
    <property type="entry name" value="Lambda_DNA-bd_dom_sf"/>
</dbReference>